<evidence type="ECO:0008006" key="3">
    <source>
        <dbReference type="Google" id="ProtNLM"/>
    </source>
</evidence>
<keyword evidence="2" id="KW-1185">Reference proteome</keyword>
<sequence length="180" mass="20230">MDRSWSALQIRIEPEVHALYNASVTVQVGNGERTMFWTDNWIDGRSVRMLAPNLLSVIPKRALKTRTVAQGMDGRRWIRDIQGGLSIPVLMECIQLWDTLSSWHLAPEVSGHIPMEVDSGWILHSKICLHHDAQGKHAAARSKTHMEELGTSQSQVLHMACVPREDLDCRSKATTRTGCP</sequence>
<dbReference type="Gramene" id="TKV96071">
    <property type="protein sequence ID" value="TKV96071"/>
    <property type="gene ID" value="SEVIR_9G405601v2"/>
</dbReference>
<accession>A0A4U6T4Q6</accession>
<evidence type="ECO:0000313" key="1">
    <source>
        <dbReference type="EMBL" id="TKV96071.1"/>
    </source>
</evidence>
<protein>
    <recommendedName>
        <fullName evidence="3">Reverse transcriptase zinc-binding domain-containing protein</fullName>
    </recommendedName>
</protein>
<dbReference type="Proteomes" id="UP000298652">
    <property type="component" value="Chromosome 9"/>
</dbReference>
<proteinExistence type="predicted"/>
<dbReference type="AlphaFoldDB" id="A0A4U6T4Q6"/>
<organism evidence="1 2">
    <name type="scientific">Setaria viridis</name>
    <name type="common">Green bristlegrass</name>
    <name type="synonym">Setaria italica subsp. viridis</name>
    <dbReference type="NCBI Taxonomy" id="4556"/>
    <lineage>
        <taxon>Eukaryota</taxon>
        <taxon>Viridiplantae</taxon>
        <taxon>Streptophyta</taxon>
        <taxon>Embryophyta</taxon>
        <taxon>Tracheophyta</taxon>
        <taxon>Spermatophyta</taxon>
        <taxon>Magnoliopsida</taxon>
        <taxon>Liliopsida</taxon>
        <taxon>Poales</taxon>
        <taxon>Poaceae</taxon>
        <taxon>PACMAD clade</taxon>
        <taxon>Panicoideae</taxon>
        <taxon>Panicodae</taxon>
        <taxon>Paniceae</taxon>
        <taxon>Cenchrinae</taxon>
        <taxon>Setaria</taxon>
    </lineage>
</organism>
<name>A0A4U6T4Q6_SETVI</name>
<dbReference type="OMA" id="ARSKTHM"/>
<dbReference type="EMBL" id="CM016560">
    <property type="protein sequence ID" value="TKV96071.1"/>
    <property type="molecule type" value="Genomic_DNA"/>
</dbReference>
<evidence type="ECO:0000313" key="2">
    <source>
        <dbReference type="Proteomes" id="UP000298652"/>
    </source>
</evidence>
<gene>
    <name evidence="1" type="ORF">SEVIR_9G405601v2</name>
</gene>
<reference evidence="1" key="1">
    <citation type="submission" date="2019-03" db="EMBL/GenBank/DDBJ databases">
        <title>WGS assembly of Setaria viridis.</title>
        <authorList>
            <person name="Huang P."/>
            <person name="Jenkins J."/>
            <person name="Grimwood J."/>
            <person name="Barry K."/>
            <person name="Healey A."/>
            <person name="Mamidi S."/>
            <person name="Sreedasyam A."/>
            <person name="Shu S."/>
            <person name="Feldman M."/>
            <person name="Wu J."/>
            <person name="Yu Y."/>
            <person name="Chen C."/>
            <person name="Johnson J."/>
            <person name="Rokhsar D."/>
            <person name="Baxter I."/>
            <person name="Schmutz J."/>
            <person name="Brutnell T."/>
            <person name="Kellogg E."/>
        </authorList>
    </citation>
    <scope>NUCLEOTIDE SEQUENCE [LARGE SCALE GENOMIC DNA]</scope>
</reference>